<keyword evidence="1" id="KW-0472">Membrane</keyword>
<keyword evidence="1" id="KW-0812">Transmembrane</keyword>
<dbReference type="Proteomes" id="UP000324897">
    <property type="component" value="Unassembled WGS sequence"/>
</dbReference>
<evidence type="ECO:0000256" key="1">
    <source>
        <dbReference type="SAM" id="Phobius"/>
    </source>
</evidence>
<organism evidence="2 3">
    <name type="scientific">Eragrostis curvula</name>
    <name type="common">weeping love grass</name>
    <dbReference type="NCBI Taxonomy" id="38414"/>
    <lineage>
        <taxon>Eukaryota</taxon>
        <taxon>Viridiplantae</taxon>
        <taxon>Streptophyta</taxon>
        <taxon>Embryophyta</taxon>
        <taxon>Tracheophyta</taxon>
        <taxon>Spermatophyta</taxon>
        <taxon>Magnoliopsida</taxon>
        <taxon>Liliopsida</taxon>
        <taxon>Poales</taxon>
        <taxon>Poaceae</taxon>
        <taxon>PACMAD clade</taxon>
        <taxon>Chloridoideae</taxon>
        <taxon>Eragrostideae</taxon>
        <taxon>Eragrostidinae</taxon>
        <taxon>Eragrostis</taxon>
    </lineage>
</organism>
<feature type="non-terminal residue" evidence="2">
    <location>
        <position position="1"/>
    </location>
</feature>
<evidence type="ECO:0000313" key="3">
    <source>
        <dbReference type="Proteomes" id="UP000324897"/>
    </source>
</evidence>
<dbReference type="EMBL" id="RWGY01000051">
    <property type="protein sequence ID" value="TVU05864.1"/>
    <property type="molecule type" value="Genomic_DNA"/>
</dbReference>
<keyword evidence="1" id="KW-1133">Transmembrane helix</keyword>
<dbReference type="AlphaFoldDB" id="A0A5J9T3K7"/>
<sequence length="140" mass="14119">MAATALADAASASLPLLGAPVVARSDLAAVKAAMSLCLVSLWPGGAGAGAAALALAFHPAPVIDDFVVASLGSVLISSVFFFGALQLLLRAALRGVDSMAKLKKACGTTLRTMLFDTAVHEYVMTLTLVMLSTVGCLGLV</sequence>
<comment type="caution">
    <text evidence="2">The sequence shown here is derived from an EMBL/GenBank/DDBJ whole genome shotgun (WGS) entry which is preliminary data.</text>
</comment>
<keyword evidence="3" id="KW-1185">Reference proteome</keyword>
<name>A0A5J9T3K7_9POAL</name>
<reference evidence="2 3" key="1">
    <citation type="journal article" date="2019" name="Sci. Rep.">
        <title>A high-quality genome of Eragrostis curvula grass provides insights into Poaceae evolution and supports new strategies to enhance forage quality.</title>
        <authorList>
            <person name="Carballo J."/>
            <person name="Santos B.A.C.M."/>
            <person name="Zappacosta D."/>
            <person name="Garbus I."/>
            <person name="Selva J.P."/>
            <person name="Gallo C.A."/>
            <person name="Diaz A."/>
            <person name="Albertini E."/>
            <person name="Caccamo M."/>
            <person name="Echenique V."/>
        </authorList>
    </citation>
    <scope>NUCLEOTIDE SEQUENCE [LARGE SCALE GENOMIC DNA]</scope>
    <source>
        <strain evidence="3">cv. Victoria</strain>
        <tissue evidence="2">Leaf</tissue>
    </source>
</reference>
<feature type="transmembrane region" description="Helical" evidence="1">
    <location>
        <begin position="66"/>
        <end position="89"/>
    </location>
</feature>
<protein>
    <submittedName>
        <fullName evidence="2">Uncharacterized protein</fullName>
    </submittedName>
</protein>
<evidence type="ECO:0000313" key="2">
    <source>
        <dbReference type="EMBL" id="TVU05864.1"/>
    </source>
</evidence>
<feature type="transmembrane region" description="Helical" evidence="1">
    <location>
        <begin position="28"/>
        <end position="54"/>
    </location>
</feature>
<gene>
    <name evidence="2" type="ORF">EJB05_49048</name>
</gene>
<dbReference type="Gramene" id="TVU05864">
    <property type="protein sequence ID" value="TVU05864"/>
    <property type="gene ID" value="EJB05_49048"/>
</dbReference>
<proteinExistence type="predicted"/>
<accession>A0A5J9T3K7</accession>